<protein>
    <submittedName>
        <fullName evidence="2">Uncharacterized protein</fullName>
    </submittedName>
</protein>
<name>A0A2A8BP01_9BACI</name>
<organism evidence="2 3">
    <name type="scientific">Bacillus wiedmannii</name>
    <dbReference type="NCBI Taxonomy" id="1890302"/>
    <lineage>
        <taxon>Bacteria</taxon>
        <taxon>Bacillati</taxon>
        <taxon>Bacillota</taxon>
        <taxon>Bacilli</taxon>
        <taxon>Bacillales</taxon>
        <taxon>Bacillaceae</taxon>
        <taxon>Bacillus</taxon>
        <taxon>Bacillus cereus group</taxon>
    </lineage>
</organism>
<accession>A0A2A8BP01</accession>
<reference evidence="2 3" key="1">
    <citation type="submission" date="2017-09" db="EMBL/GenBank/DDBJ databases">
        <title>Large-scale bioinformatics analysis of Bacillus genomes uncovers conserved roles of natural products in bacterial physiology.</title>
        <authorList>
            <consortium name="Agbiome Team Llc"/>
            <person name="Bleich R.M."/>
            <person name="Grubbs K.J."/>
            <person name="Santa Maria K.C."/>
            <person name="Allen S.E."/>
            <person name="Farag S."/>
            <person name="Shank E.A."/>
            <person name="Bowers A."/>
        </authorList>
    </citation>
    <scope>NUCLEOTIDE SEQUENCE [LARGE SCALE GENOMIC DNA]</scope>
    <source>
        <strain evidence="2 3">AFS010764</strain>
    </source>
</reference>
<comment type="caution">
    <text evidence="2">The sequence shown here is derived from an EMBL/GenBank/DDBJ whole genome shotgun (WGS) entry which is preliminary data.</text>
</comment>
<sequence length="117" mass="12902">MGLKKPAVGGKRVAKGIGKPFQPQGSASWLIEVRGLSFKPSVVATKPKKSQIDADYPYRVGTVGIARTAFDPPLDEDLLNMINNDGDYSVGRVVTFYDDGFKIYFDKGNEQPWVAYE</sequence>
<dbReference type="Proteomes" id="UP000220621">
    <property type="component" value="Unassembled WGS sequence"/>
</dbReference>
<evidence type="ECO:0000313" key="2">
    <source>
        <dbReference type="EMBL" id="PEM55827.1"/>
    </source>
</evidence>
<dbReference type="EMBL" id="NUDL01000035">
    <property type="protein sequence ID" value="PEM55827.1"/>
    <property type="molecule type" value="Genomic_DNA"/>
</dbReference>
<evidence type="ECO:0000256" key="1">
    <source>
        <dbReference type="SAM" id="MobiDB-lite"/>
    </source>
</evidence>
<dbReference type="AlphaFoldDB" id="A0A2A8BP01"/>
<dbReference type="RefSeq" id="WP_098102495.1">
    <property type="nucleotide sequence ID" value="NZ_NUDL01000035.1"/>
</dbReference>
<evidence type="ECO:0000313" key="3">
    <source>
        <dbReference type="Proteomes" id="UP000220621"/>
    </source>
</evidence>
<feature type="region of interest" description="Disordered" evidence="1">
    <location>
        <begin position="1"/>
        <end position="24"/>
    </location>
</feature>
<proteinExistence type="predicted"/>
<gene>
    <name evidence="2" type="ORF">CN611_13220</name>
</gene>